<dbReference type="EMBL" id="LT984813">
    <property type="protein sequence ID" value="SPD63003.1"/>
    <property type="molecule type" value="Genomic_DNA"/>
</dbReference>
<protein>
    <submittedName>
        <fullName evidence="1">Uncharacterized protein</fullName>
    </submittedName>
</protein>
<name>A0A9Q7XS77_9BURK</name>
<dbReference type="Proteomes" id="UP000254259">
    <property type="component" value="Chromosome CBM2636"/>
</dbReference>
<sequence length="29" mass="3411">MLWTPNLYSSKVLWVKHYAHTHALAICVK</sequence>
<evidence type="ECO:0000313" key="2">
    <source>
        <dbReference type="Proteomes" id="UP000254259"/>
    </source>
</evidence>
<dbReference type="AlphaFoldDB" id="A0A9Q7XS77"/>
<gene>
    <name evidence="1" type="ORF">CBM2636_10019</name>
</gene>
<reference evidence="1 2" key="1">
    <citation type="submission" date="2018-01" db="EMBL/GenBank/DDBJ databases">
        <authorList>
            <person name="Clerissi C."/>
        </authorList>
    </citation>
    <scope>NUCLEOTIDE SEQUENCE [LARGE SCALE GENOMIC DNA]</scope>
    <source>
        <strain evidence="1">Cupriavidus taiwanensis SWF 66322</strain>
    </source>
</reference>
<proteinExistence type="predicted"/>
<evidence type="ECO:0000313" key="1">
    <source>
        <dbReference type="EMBL" id="SPD63003.1"/>
    </source>
</evidence>
<organism evidence="1 2">
    <name type="scientific">Cupriavidus taiwanensis</name>
    <dbReference type="NCBI Taxonomy" id="164546"/>
    <lineage>
        <taxon>Bacteria</taxon>
        <taxon>Pseudomonadati</taxon>
        <taxon>Pseudomonadota</taxon>
        <taxon>Betaproteobacteria</taxon>
        <taxon>Burkholderiales</taxon>
        <taxon>Burkholderiaceae</taxon>
        <taxon>Cupriavidus</taxon>
    </lineage>
</organism>
<accession>A0A9Q7XS77</accession>